<dbReference type="Pfam" id="PF00126">
    <property type="entry name" value="HTH_1"/>
    <property type="match status" value="1"/>
</dbReference>
<evidence type="ECO:0000256" key="1">
    <source>
        <dbReference type="ARBA" id="ARBA00009437"/>
    </source>
</evidence>
<dbReference type="Gene3D" id="1.10.10.10">
    <property type="entry name" value="Winged helix-like DNA-binding domain superfamily/Winged helix DNA-binding domain"/>
    <property type="match status" value="1"/>
</dbReference>
<keyword evidence="3" id="KW-0238">DNA-binding</keyword>
<dbReference type="PROSITE" id="PS50931">
    <property type="entry name" value="HTH_LYSR"/>
    <property type="match status" value="1"/>
</dbReference>
<comment type="similarity">
    <text evidence="1">Belongs to the LysR transcriptional regulatory family.</text>
</comment>
<dbReference type="InterPro" id="IPR005119">
    <property type="entry name" value="LysR_subst-bd"/>
</dbReference>
<dbReference type="EMBL" id="LR699554">
    <property type="protein sequence ID" value="VVD32286.1"/>
    <property type="molecule type" value="Genomic_DNA"/>
</dbReference>
<dbReference type="RefSeq" id="WP_007176655.1">
    <property type="nucleotide sequence ID" value="NZ_LR699554.1"/>
</dbReference>
<dbReference type="FunFam" id="1.10.10.10:FF:000001">
    <property type="entry name" value="LysR family transcriptional regulator"/>
    <property type="match status" value="1"/>
</dbReference>
<reference evidence="6 7" key="1">
    <citation type="submission" date="2019-08" db="EMBL/GenBank/DDBJ databases">
        <authorList>
            <person name="Herpell B J."/>
        </authorList>
    </citation>
    <scope>NUCLEOTIDE SEQUENCE [LARGE SCALE GENOMIC DNA]</scope>
    <source>
        <strain evidence="7">Msb3</strain>
    </source>
</reference>
<dbReference type="SUPFAM" id="SSF53850">
    <property type="entry name" value="Periplasmic binding protein-like II"/>
    <property type="match status" value="1"/>
</dbReference>
<keyword evidence="4" id="KW-0804">Transcription</keyword>
<evidence type="ECO:0000313" key="6">
    <source>
        <dbReference type="EMBL" id="VVD32286.1"/>
    </source>
</evidence>
<dbReference type="Gene3D" id="3.40.190.290">
    <property type="match status" value="1"/>
</dbReference>
<organism evidence="6 7">
    <name type="scientific">Paraburkholderia dioscoreae</name>
    <dbReference type="NCBI Taxonomy" id="2604047"/>
    <lineage>
        <taxon>Bacteria</taxon>
        <taxon>Pseudomonadati</taxon>
        <taxon>Pseudomonadota</taxon>
        <taxon>Betaproteobacteria</taxon>
        <taxon>Burkholderiales</taxon>
        <taxon>Burkholderiaceae</taxon>
        <taxon>Paraburkholderia</taxon>
    </lineage>
</organism>
<dbReference type="InterPro" id="IPR036388">
    <property type="entry name" value="WH-like_DNA-bd_sf"/>
</dbReference>
<sequence>MNDGSTVSRRATLKQLRAFCEVAERGGFNAAAQALHATQPAVSGYIRQLERALGVLLIERTTRSVALTPAGRELLPRLRSALADMDAVLIEVCALAREPCAHVAIAAAGSVVTLLLAPVVAALRESHPHLTLRVIETSGQHVRRLVQSGEVSFGMTTLDGCEPELDARPLLSDRFGALMAKHHPLAYGERALNWSMLAGETLVELTEENCMRRLFDDSVAFRANAGPRIEVSTVHAAVALAAQGGSIAVLPALCAHAFGTPSTVFHPVDGPEIWRSVGVVRRRGAVISVVEEQIVRSLGGEAEALAFSAATRSGTHGDALHLRLADMACTSPRA</sequence>
<proteinExistence type="inferred from homology"/>
<name>A0A5Q4ZKS0_9BURK</name>
<evidence type="ECO:0000259" key="5">
    <source>
        <dbReference type="PROSITE" id="PS50931"/>
    </source>
</evidence>
<keyword evidence="7" id="KW-1185">Reference proteome</keyword>
<evidence type="ECO:0000256" key="2">
    <source>
        <dbReference type="ARBA" id="ARBA00023015"/>
    </source>
</evidence>
<evidence type="ECO:0000256" key="3">
    <source>
        <dbReference type="ARBA" id="ARBA00023125"/>
    </source>
</evidence>
<accession>A0A5Q4ZKS0</accession>
<dbReference type="GO" id="GO:0005829">
    <property type="term" value="C:cytosol"/>
    <property type="evidence" value="ECO:0007669"/>
    <property type="project" value="TreeGrafter"/>
</dbReference>
<evidence type="ECO:0000256" key="4">
    <source>
        <dbReference type="ARBA" id="ARBA00023163"/>
    </source>
</evidence>
<dbReference type="PANTHER" id="PTHR30419">
    <property type="entry name" value="HTH-TYPE TRANSCRIPTIONAL REGULATOR YBHD"/>
    <property type="match status" value="1"/>
</dbReference>
<dbReference type="GO" id="GO:0003677">
    <property type="term" value="F:DNA binding"/>
    <property type="evidence" value="ECO:0007669"/>
    <property type="project" value="UniProtKB-KW"/>
</dbReference>
<dbReference type="Pfam" id="PF03466">
    <property type="entry name" value="LysR_substrate"/>
    <property type="match status" value="1"/>
</dbReference>
<dbReference type="SUPFAM" id="SSF46785">
    <property type="entry name" value="Winged helix' DNA-binding domain"/>
    <property type="match status" value="1"/>
</dbReference>
<evidence type="ECO:0000313" key="7">
    <source>
        <dbReference type="Proteomes" id="UP000325811"/>
    </source>
</evidence>
<protein>
    <submittedName>
        <fullName evidence="6">Transcriptional regulator</fullName>
    </submittedName>
</protein>
<dbReference type="PRINTS" id="PR00039">
    <property type="entry name" value="HTHLYSR"/>
</dbReference>
<dbReference type="PANTHER" id="PTHR30419:SF8">
    <property type="entry name" value="NITROGEN ASSIMILATION TRANSCRIPTIONAL ACTIVATOR-RELATED"/>
    <property type="match status" value="1"/>
</dbReference>
<dbReference type="InterPro" id="IPR000847">
    <property type="entry name" value="LysR_HTH_N"/>
</dbReference>
<dbReference type="GO" id="GO:0003700">
    <property type="term" value="F:DNA-binding transcription factor activity"/>
    <property type="evidence" value="ECO:0007669"/>
    <property type="project" value="InterPro"/>
</dbReference>
<keyword evidence="2" id="KW-0805">Transcription regulation</keyword>
<dbReference type="CDD" id="cd08440">
    <property type="entry name" value="PBP2_LTTR_like_4"/>
    <property type="match status" value="1"/>
</dbReference>
<gene>
    <name evidence="6" type="ORF">PDMSB3_0988</name>
</gene>
<dbReference type="Proteomes" id="UP000325811">
    <property type="component" value="Chromosome II"/>
</dbReference>
<dbReference type="AlphaFoldDB" id="A0A5Q4ZKS0"/>
<dbReference type="KEGG" id="pdio:PDMSB3_0988.1"/>
<dbReference type="InterPro" id="IPR036390">
    <property type="entry name" value="WH_DNA-bd_sf"/>
</dbReference>
<dbReference type="InterPro" id="IPR050950">
    <property type="entry name" value="HTH-type_LysR_regulators"/>
</dbReference>
<feature type="domain" description="HTH lysR-type" evidence="5">
    <location>
        <begin position="12"/>
        <end position="68"/>
    </location>
</feature>